<dbReference type="EMBL" id="JARBDR010000337">
    <property type="protein sequence ID" value="KAJ8314610.1"/>
    <property type="molecule type" value="Genomic_DNA"/>
</dbReference>
<accession>A0ABQ9FG06</accession>
<name>A0ABQ9FG06_TEGGR</name>
<gene>
    <name evidence="2" type="ORF">KUTeg_006760</name>
</gene>
<reference evidence="2 3" key="1">
    <citation type="submission" date="2022-12" db="EMBL/GenBank/DDBJ databases">
        <title>Chromosome-level genome of Tegillarca granosa.</title>
        <authorList>
            <person name="Kim J."/>
        </authorList>
    </citation>
    <scope>NUCLEOTIDE SEQUENCE [LARGE SCALE GENOMIC DNA]</scope>
    <source>
        <strain evidence="2">Teg-2019</strain>
        <tissue evidence="2">Adductor muscle</tissue>
    </source>
</reference>
<evidence type="ECO:0000313" key="3">
    <source>
        <dbReference type="Proteomes" id="UP001217089"/>
    </source>
</evidence>
<feature type="signal peptide" evidence="1">
    <location>
        <begin position="1"/>
        <end position="19"/>
    </location>
</feature>
<comment type="caution">
    <text evidence="2">The sequence shown here is derived from an EMBL/GenBank/DDBJ whole genome shotgun (WGS) entry which is preliminary data.</text>
</comment>
<feature type="chain" id="PRO_5045084883" evidence="1">
    <location>
        <begin position="20"/>
        <end position="300"/>
    </location>
</feature>
<keyword evidence="3" id="KW-1185">Reference proteome</keyword>
<dbReference type="SUPFAM" id="SSF63829">
    <property type="entry name" value="Calcium-dependent phosphotriesterase"/>
    <property type="match status" value="1"/>
</dbReference>
<sequence>MAPLFLCFLVFNVLSQTQAVSVKRQATLFNQAVAVGNLTTTVVDEASGLAASRRHPGILYTHNDSGDGPKIYALNASDASLVATFTVVAAVNHDWEDIAVGPCDEGGNCIYIGDFGVGHDGQSAKTIYRVKEPATLVDQILDLDSFLKFDWSSTEGQTLLVDNDGEVYVVTNVLGGRAKMYILPYFAWGEPERTYVHSTSSVHLPLHTSHHDPVGGDISPNGEDLLIKAKHHVYYWHVPDRDYFRAMSNPPTELPYHQERLGESICWDVTGDKYYTLSEGRFATLYSYSRKVPDSITVVG</sequence>
<organism evidence="2 3">
    <name type="scientific">Tegillarca granosa</name>
    <name type="common">Malaysian cockle</name>
    <name type="synonym">Anadara granosa</name>
    <dbReference type="NCBI Taxonomy" id="220873"/>
    <lineage>
        <taxon>Eukaryota</taxon>
        <taxon>Metazoa</taxon>
        <taxon>Spiralia</taxon>
        <taxon>Lophotrochozoa</taxon>
        <taxon>Mollusca</taxon>
        <taxon>Bivalvia</taxon>
        <taxon>Autobranchia</taxon>
        <taxon>Pteriomorphia</taxon>
        <taxon>Arcoida</taxon>
        <taxon>Arcoidea</taxon>
        <taxon>Arcidae</taxon>
        <taxon>Tegillarca</taxon>
    </lineage>
</organism>
<evidence type="ECO:0000256" key="1">
    <source>
        <dbReference type="SAM" id="SignalP"/>
    </source>
</evidence>
<proteinExistence type="predicted"/>
<keyword evidence="1" id="KW-0732">Signal</keyword>
<dbReference type="Proteomes" id="UP001217089">
    <property type="component" value="Unassembled WGS sequence"/>
</dbReference>
<evidence type="ECO:0000313" key="2">
    <source>
        <dbReference type="EMBL" id="KAJ8314610.1"/>
    </source>
</evidence>
<protein>
    <submittedName>
        <fullName evidence="2">Uncharacterized protein</fullName>
    </submittedName>
</protein>